<evidence type="ECO:0000256" key="6">
    <source>
        <dbReference type="ARBA" id="ARBA00022801"/>
    </source>
</evidence>
<dbReference type="GO" id="GO:0046872">
    <property type="term" value="F:metal ion binding"/>
    <property type="evidence" value="ECO:0007669"/>
    <property type="project" value="UniProtKB-KW"/>
</dbReference>
<gene>
    <name evidence="12" type="primary">cas3</name>
    <name evidence="12" type="ORF">FJQ54_00730</name>
</gene>
<keyword evidence="5" id="KW-0547">Nucleotide-binding</keyword>
<keyword evidence="3" id="KW-0540">Nuclease</keyword>
<dbReference type="AlphaFoldDB" id="A0A501XW29"/>
<dbReference type="Gene3D" id="1.10.3210.30">
    <property type="match status" value="1"/>
</dbReference>
<dbReference type="GO" id="GO:0003723">
    <property type="term" value="F:RNA binding"/>
    <property type="evidence" value="ECO:0007669"/>
    <property type="project" value="TreeGrafter"/>
</dbReference>
<evidence type="ECO:0000313" key="13">
    <source>
        <dbReference type="Proteomes" id="UP000319897"/>
    </source>
</evidence>
<dbReference type="Pfam" id="PF00270">
    <property type="entry name" value="DEAD"/>
    <property type="match status" value="1"/>
</dbReference>
<dbReference type="SUPFAM" id="SSF52540">
    <property type="entry name" value="P-loop containing nucleoside triphosphate hydrolases"/>
    <property type="match status" value="1"/>
</dbReference>
<feature type="domain" description="Helicase ATP-binding" evidence="10">
    <location>
        <begin position="224"/>
        <end position="424"/>
    </location>
</feature>
<dbReference type="EMBL" id="VFSU01000006">
    <property type="protein sequence ID" value="TPE64801.1"/>
    <property type="molecule type" value="Genomic_DNA"/>
</dbReference>
<feature type="domain" description="HD Cas3-type" evidence="11">
    <location>
        <begin position="1"/>
        <end position="160"/>
    </location>
</feature>
<dbReference type="InterPro" id="IPR001650">
    <property type="entry name" value="Helicase_C-like"/>
</dbReference>
<dbReference type="Pfam" id="PF18019">
    <property type="entry name" value="Cas3_HD"/>
    <property type="match status" value="1"/>
</dbReference>
<evidence type="ECO:0000259" key="10">
    <source>
        <dbReference type="PROSITE" id="PS51192"/>
    </source>
</evidence>
<evidence type="ECO:0000256" key="3">
    <source>
        <dbReference type="ARBA" id="ARBA00022722"/>
    </source>
</evidence>
<dbReference type="GO" id="GO:0005524">
    <property type="term" value="F:ATP binding"/>
    <property type="evidence" value="ECO:0007669"/>
    <property type="project" value="UniProtKB-KW"/>
</dbReference>
<dbReference type="PROSITE" id="PS51643">
    <property type="entry name" value="HD_CAS3"/>
    <property type="match status" value="1"/>
</dbReference>
<comment type="caution">
    <text evidence="12">The sequence shown here is derived from an EMBL/GenBank/DDBJ whole genome shotgun (WGS) entry which is preliminary data.</text>
</comment>
<evidence type="ECO:0000256" key="2">
    <source>
        <dbReference type="ARBA" id="ARBA00009046"/>
    </source>
</evidence>
<dbReference type="InterPro" id="IPR011545">
    <property type="entry name" value="DEAD/DEAH_box_helicase_dom"/>
</dbReference>
<proteinExistence type="inferred from homology"/>
<reference evidence="12 13" key="1">
    <citation type="submission" date="2019-06" db="EMBL/GenBank/DDBJ databases">
        <authorList>
            <person name="Lee I."/>
            <person name="Jang G.I."/>
            <person name="Hwang C.Y."/>
        </authorList>
    </citation>
    <scope>NUCLEOTIDE SEQUENCE [LARGE SCALE GENOMIC DNA]</scope>
    <source>
        <strain evidence="12 13">PAMC 28131</strain>
    </source>
</reference>
<comment type="similarity">
    <text evidence="1">In the N-terminal section; belongs to the CRISPR-associated nuclease Cas3-HD family.</text>
</comment>
<dbReference type="InterPro" id="IPR027417">
    <property type="entry name" value="P-loop_NTPase"/>
</dbReference>
<dbReference type="SMART" id="SM00487">
    <property type="entry name" value="DEXDc"/>
    <property type="match status" value="1"/>
</dbReference>
<dbReference type="Pfam" id="PF22590">
    <property type="entry name" value="Cas3-like_C_2"/>
    <property type="match status" value="1"/>
</dbReference>
<comment type="similarity">
    <text evidence="2">In the central section; belongs to the CRISPR-associated helicase Cas3 family.</text>
</comment>
<keyword evidence="7" id="KW-0347">Helicase</keyword>
<dbReference type="InterPro" id="IPR038257">
    <property type="entry name" value="CRISPR-assoc_Cas3_HD_sf"/>
</dbReference>
<evidence type="ECO:0000256" key="7">
    <source>
        <dbReference type="ARBA" id="ARBA00022806"/>
    </source>
</evidence>
<keyword evidence="6" id="KW-0378">Hydrolase</keyword>
<dbReference type="PROSITE" id="PS51192">
    <property type="entry name" value="HELICASE_ATP_BIND_1"/>
    <property type="match status" value="1"/>
</dbReference>
<dbReference type="GO" id="GO:0003724">
    <property type="term" value="F:RNA helicase activity"/>
    <property type="evidence" value="ECO:0007669"/>
    <property type="project" value="TreeGrafter"/>
</dbReference>
<dbReference type="InterPro" id="IPR006474">
    <property type="entry name" value="Helicase_Cas3_CRISPR-ass_core"/>
</dbReference>
<name>A0A501XW29_9SPHN</name>
<evidence type="ECO:0000256" key="9">
    <source>
        <dbReference type="ARBA" id="ARBA00023118"/>
    </source>
</evidence>
<protein>
    <submittedName>
        <fullName evidence="12">CRISPR-associated helicase Cas3</fullName>
    </submittedName>
</protein>
<evidence type="ECO:0000256" key="4">
    <source>
        <dbReference type="ARBA" id="ARBA00022723"/>
    </source>
</evidence>
<keyword evidence="4" id="KW-0479">Metal-binding</keyword>
<dbReference type="PANTHER" id="PTHR47963:SF9">
    <property type="entry name" value="CRISPR-ASSOCIATED ENDONUCLEASE_HELICASE CAS3"/>
    <property type="match status" value="1"/>
</dbReference>
<dbReference type="CDD" id="cd09641">
    <property type="entry name" value="Cas3''_I"/>
    <property type="match status" value="1"/>
</dbReference>
<keyword evidence="13" id="KW-1185">Reference proteome</keyword>
<sequence>MLDVMAVAEVLLGQADFSSEQKATFALLAGAHDLGKISLSFRSMLRHGQRQHFSHWELTEAWLFPELPRLADRLNGSWRPLKHLISAVAGHHGRPSGRSEEVYQRYRDQWPDEEGRLDAVTLFDAFLTLFPDASLAGLREADAKRRSWWLAGLVTAADWVASNPDWFPPLEPSLDLPAYLHRARGLAAIAVREAGLQPVPVKDGWLFPFPAEQMRAMQREASSIALRDGPMLAFIEDETGAGKTEAGLILAQRMLLSEKAKGLFFALPTMATADAMFARARGMMGRLFDCPSLTLAHGRAALSRDFRALVGRESGDEDDVTCAPWLADSRHRALLGDIGIGTIDQALLSILPSRFSTLRHWGLSSKILIVDEAHELGDPYMAEQLARLLEMHAMAGGSAILMSATLPINLRQRFAEAFERGTGREAGVDRDMAYPSLSIAGGEARRSYPAVSGKGDVAVCRLEAMADAVDVLADGAAKGAACVWVRNAVDDAIAAVEALRERGVEAKLLHARFALHDRKRIEAEVLARWGRGGQERGGVLVATQIVESSLDLDFDLMVSDLAPMAALIQRIGRLWRHMDLRPATGRPLAGPVLHLLSPDPDFATDERWLQRVLDRGAWTYPLTDQWRTADKLVRRGRISIPADLRALVEAVDGNDIAEVPAALQKAEEERFGQIYAERSRALNNVIAIAEGYATARVGSSREYPTRLGEETRTLLLARREAGGLRPWAPLSGNDEVAEREAWMLSEVSVRCRWLARFALPDQAAADVVVLKQGWPEWRREDVLVCPVEADGRISDGLRYEVDRGLTGSSPQTRG</sequence>
<dbReference type="GO" id="GO:0004518">
    <property type="term" value="F:nuclease activity"/>
    <property type="evidence" value="ECO:0007669"/>
    <property type="project" value="UniProtKB-KW"/>
</dbReference>
<dbReference type="GO" id="GO:0016787">
    <property type="term" value="F:hydrolase activity"/>
    <property type="evidence" value="ECO:0007669"/>
    <property type="project" value="UniProtKB-KW"/>
</dbReference>
<evidence type="ECO:0000313" key="12">
    <source>
        <dbReference type="EMBL" id="TPE64801.1"/>
    </source>
</evidence>
<keyword evidence="8" id="KW-0067">ATP-binding</keyword>
<dbReference type="Proteomes" id="UP000319897">
    <property type="component" value="Unassembled WGS sequence"/>
</dbReference>
<evidence type="ECO:0000256" key="8">
    <source>
        <dbReference type="ARBA" id="ARBA00022840"/>
    </source>
</evidence>
<dbReference type="InterPro" id="IPR006483">
    <property type="entry name" value="CRISPR-assoc_Cas3_HD"/>
</dbReference>
<evidence type="ECO:0000256" key="1">
    <source>
        <dbReference type="ARBA" id="ARBA00006847"/>
    </source>
</evidence>
<dbReference type="InterPro" id="IPR054712">
    <property type="entry name" value="Cas3-like_dom"/>
</dbReference>
<dbReference type="InterPro" id="IPR050547">
    <property type="entry name" value="DEAD_box_RNA_helicases"/>
</dbReference>
<evidence type="ECO:0000259" key="11">
    <source>
        <dbReference type="PROSITE" id="PS51643"/>
    </source>
</evidence>
<dbReference type="InterPro" id="IPR014001">
    <property type="entry name" value="Helicase_ATP-bd"/>
</dbReference>
<dbReference type="OrthoDB" id="9810236at2"/>
<dbReference type="SMART" id="SM00490">
    <property type="entry name" value="HELICc"/>
    <property type="match status" value="1"/>
</dbReference>
<dbReference type="Gene3D" id="3.40.50.300">
    <property type="entry name" value="P-loop containing nucleotide triphosphate hydrolases"/>
    <property type="match status" value="2"/>
</dbReference>
<dbReference type="GO" id="GO:0051607">
    <property type="term" value="P:defense response to virus"/>
    <property type="evidence" value="ECO:0007669"/>
    <property type="project" value="UniProtKB-KW"/>
</dbReference>
<dbReference type="PANTHER" id="PTHR47963">
    <property type="entry name" value="DEAD-BOX ATP-DEPENDENT RNA HELICASE 47, MITOCHONDRIAL"/>
    <property type="match status" value="1"/>
</dbReference>
<keyword evidence="9" id="KW-0051">Antiviral defense</keyword>
<dbReference type="NCBIfam" id="TIGR01596">
    <property type="entry name" value="cas3_HD"/>
    <property type="match status" value="1"/>
</dbReference>
<organism evidence="12 13">
    <name type="scientific">Sandaracinobacter neustonicus</name>
    <dbReference type="NCBI Taxonomy" id="1715348"/>
    <lineage>
        <taxon>Bacteria</taxon>
        <taxon>Pseudomonadati</taxon>
        <taxon>Pseudomonadota</taxon>
        <taxon>Alphaproteobacteria</taxon>
        <taxon>Sphingomonadales</taxon>
        <taxon>Sphingosinicellaceae</taxon>
        <taxon>Sandaracinobacter</taxon>
    </lineage>
</organism>
<dbReference type="NCBIfam" id="TIGR01587">
    <property type="entry name" value="cas3_core"/>
    <property type="match status" value="1"/>
</dbReference>
<evidence type="ECO:0000256" key="5">
    <source>
        <dbReference type="ARBA" id="ARBA00022741"/>
    </source>
</evidence>
<accession>A0A501XW29</accession>